<dbReference type="SUPFAM" id="SSF52087">
    <property type="entry name" value="CRAL/TRIO domain"/>
    <property type="match status" value="1"/>
</dbReference>
<accession>A0A146LIP1</accession>
<organism evidence="2">
    <name type="scientific">Lygus hesperus</name>
    <name type="common">Western plant bug</name>
    <dbReference type="NCBI Taxonomy" id="30085"/>
    <lineage>
        <taxon>Eukaryota</taxon>
        <taxon>Metazoa</taxon>
        <taxon>Ecdysozoa</taxon>
        <taxon>Arthropoda</taxon>
        <taxon>Hexapoda</taxon>
        <taxon>Insecta</taxon>
        <taxon>Pterygota</taxon>
        <taxon>Neoptera</taxon>
        <taxon>Paraneoptera</taxon>
        <taxon>Hemiptera</taxon>
        <taxon>Heteroptera</taxon>
        <taxon>Panheteroptera</taxon>
        <taxon>Cimicomorpha</taxon>
        <taxon>Miridae</taxon>
        <taxon>Mirini</taxon>
        <taxon>Lygus</taxon>
    </lineage>
</organism>
<evidence type="ECO:0000259" key="1">
    <source>
        <dbReference type="PROSITE" id="PS50191"/>
    </source>
</evidence>
<dbReference type="InterPro" id="IPR036273">
    <property type="entry name" value="CRAL/TRIO_N_dom_sf"/>
</dbReference>
<dbReference type="EMBL" id="GDHC01012309">
    <property type="protein sequence ID" value="JAQ06320.1"/>
    <property type="molecule type" value="Transcribed_RNA"/>
</dbReference>
<dbReference type="Gene3D" id="3.40.525.10">
    <property type="entry name" value="CRAL-TRIO lipid binding domain"/>
    <property type="match status" value="1"/>
</dbReference>
<dbReference type="Gene3D" id="1.10.8.20">
    <property type="entry name" value="N-terminal domain of phosphatidylinositol transfer protein sec14p"/>
    <property type="match status" value="1"/>
</dbReference>
<dbReference type="Pfam" id="PF00650">
    <property type="entry name" value="CRAL_TRIO"/>
    <property type="match status" value="1"/>
</dbReference>
<dbReference type="PANTHER" id="PTHR10174:SF224">
    <property type="entry name" value="RETINOL-BINDING PROTEIN PINTA"/>
    <property type="match status" value="1"/>
</dbReference>
<sequence>MSLEPLTIEQEDRILKDIVYSRSQLRPDIVQLREWLKKQEHLPLCRLKESDTFLSNFLVGCKGSMETAKRKLDFYYTLRGKGDVFTNRDTPEYLDTCNSFAAVIQLPKNTSDGSRVYLARLTNANVDAFSPIAYLKTGLLLLEHRLRNDGILGGETYFIDCSNLTLRHFFKISPTEIRAFLSFFLEANPLRVKKIIIASAPPVLAAAINNIFLPFISLKIRERYMISNEPLEKIVDCVEMLPSDYEGGKEKSLADLADEWKATLKNTLSGLSKQLQEGVDENRRPTVEGGIQNPYFGLNGSIKSLVVD</sequence>
<reference evidence="2" key="1">
    <citation type="journal article" date="2016" name="Gigascience">
        <title>De novo construction of an expanded transcriptome assembly for the western tarnished plant bug, Lygus hesperus.</title>
        <authorList>
            <person name="Tassone E.E."/>
            <person name="Geib S.M."/>
            <person name="Hall B."/>
            <person name="Fabrick J.A."/>
            <person name="Brent C.S."/>
            <person name="Hull J.J."/>
        </authorList>
    </citation>
    <scope>NUCLEOTIDE SEQUENCE</scope>
</reference>
<dbReference type="SUPFAM" id="SSF46938">
    <property type="entry name" value="CRAL/TRIO N-terminal domain"/>
    <property type="match status" value="1"/>
</dbReference>
<dbReference type="PANTHER" id="PTHR10174">
    <property type="entry name" value="ALPHA-TOCOPHEROL TRANSFER PROTEIN-RELATED"/>
    <property type="match status" value="1"/>
</dbReference>
<dbReference type="GO" id="GO:1902936">
    <property type="term" value="F:phosphatidylinositol bisphosphate binding"/>
    <property type="evidence" value="ECO:0007669"/>
    <property type="project" value="TreeGrafter"/>
</dbReference>
<proteinExistence type="predicted"/>
<name>A0A146LIP1_LYGHE</name>
<protein>
    <submittedName>
        <fullName evidence="2">Alpha-tocopherol transfer protein</fullName>
    </submittedName>
</protein>
<gene>
    <name evidence="2" type="primary">TTPA_1</name>
    <name evidence="2" type="ORF">g.51280</name>
</gene>
<feature type="domain" description="CRAL-TRIO" evidence="1">
    <location>
        <begin position="93"/>
        <end position="253"/>
    </location>
</feature>
<dbReference type="AlphaFoldDB" id="A0A146LIP1"/>
<dbReference type="GO" id="GO:0016020">
    <property type="term" value="C:membrane"/>
    <property type="evidence" value="ECO:0007669"/>
    <property type="project" value="TreeGrafter"/>
</dbReference>
<dbReference type="InterPro" id="IPR036865">
    <property type="entry name" value="CRAL-TRIO_dom_sf"/>
</dbReference>
<dbReference type="PROSITE" id="PS50191">
    <property type="entry name" value="CRAL_TRIO"/>
    <property type="match status" value="1"/>
</dbReference>
<evidence type="ECO:0000313" key="2">
    <source>
        <dbReference type="EMBL" id="JAQ06320.1"/>
    </source>
</evidence>
<dbReference type="InterPro" id="IPR001251">
    <property type="entry name" value="CRAL-TRIO_dom"/>
</dbReference>